<evidence type="ECO:0000313" key="2">
    <source>
        <dbReference type="Proteomes" id="UP000253729"/>
    </source>
</evidence>
<evidence type="ECO:0000313" key="1">
    <source>
        <dbReference type="EMBL" id="RDH26744.1"/>
    </source>
</evidence>
<dbReference type="Proteomes" id="UP000253729">
    <property type="component" value="Unassembled WGS sequence"/>
</dbReference>
<dbReference type="RefSeq" id="XP_026619766.1">
    <property type="nucleotide sequence ID" value="XM_026768397.1"/>
</dbReference>
<dbReference type="EMBL" id="KZ852120">
    <property type="protein sequence ID" value="RDH26744.1"/>
    <property type="molecule type" value="Genomic_DNA"/>
</dbReference>
<accession>A0A3F3PIG5</accession>
<organism evidence="1 2">
    <name type="scientific">Aspergillus welwitschiae</name>
    <dbReference type="NCBI Taxonomy" id="1341132"/>
    <lineage>
        <taxon>Eukaryota</taxon>
        <taxon>Fungi</taxon>
        <taxon>Dikarya</taxon>
        <taxon>Ascomycota</taxon>
        <taxon>Pezizomycotina</taxon>
        <taxon>Eurotiomycetes</taxon>
        <taxon>Eurotiomycetidae</taxon>
        <taxon>Eurotiales</taxon>
        <taxon>Aspergillaceae</taxon>
        <taxon>Aspergillus</taxon>
        <taxon>Aspergillus subgen. Circumdati</taxon>
    </lineage>
</organism>
<dbReference type="GeneID" id="38136753"/>
<dbReference type="STRING" id="1341132.A0A3F3PIG5"/>
<dbReference type="AlphaFoldDB" id="A0A3F3PIG5"/>
<keyword evidence="2" id="KW-1185">Reference proteome</keyword>
<protein>
    <submittedName>
        <fullName evidence="1">Uncharacterized protein</fullName>
    </submittedName>
</protein>
<name>A0A3F3PIG5_9EURO</name>
<reference evidence="1 2" key="1">
    <citation type="submission" date="2018-07" db="EMBL/GenBank/DDBJ databases">
        <title>The genomes of Aspergillus section Nigri reveals drivers in fungal speciation.</title>
        <authorList>
            <consortium name="DOE Joint Genome Institute"/>
            <person name="Vesth T.C."/>
            <person name="Nybo J."/>
            <person name="Theobald S."/>
            <person name="Brandl J."/>
            <person name="Frisvad J.C."/>
            <person name="Nielsen K.F."/>
            <person name="Lyhne E.K."/>
            <person name="Kogle M.E."/>
            <person name="Kuo A."/>
            <person name="Riley R."/>
            <person name="Clum A."/>
            <person name="Nolan M."/>
            <person name="Lipzen A."/>
            <person name="Salamov A."/>
            <person name="Henrissat B."/>
            <person name="Wiebenga A."/>
            <person name="De vries R.P."/>
            <person name="Grigoriev I.V."/>
            <person name="Mortensen U.H."/>
            <person name="Andersen M.R."/>
            <person name="Baker S.E."/>
        </authorList>
    </citation>
    <scope>NUCLEOTIDE SEQUENCE [LARGE SCALE GENOMIC DNA]</scope>
    <source>
        <strain evidence="1 2">CBS 139.54b</strain>
    </source>
</reference>
<gene>
    <name evidence="1" type="ORF">BDQ94DRAFT_155013</name>
</gene>
<proteinExistence type="predicted"/>
<sequence length="129" mass="14868">MSSQQTFPSVDIIWQTNADFWILCPYYKEIHLHTFLSHESGLCILHCDFEGPSYQYNFPFAYEVGNIRARFANVNTVSYSEEDPDETASLSNTVSNMGILNIKIASTIPRRRSLLRDEVPFETRRVLLA</sequence>